<dbReference type="EMBL" id="SROY01000001">
    <property type="protein sequence ID" value="TLX22663.1"/>
    <property type="molecule type" value="Genomic_DNA"/>
</dbReference>
<dbReference type="InterPro" id="IPR007401">
    <property type="entry name" value="DUF454"/>
</dbReference>
<dbReference type="Pfam" id="PF04304">
    <property type="entry name" value="DUF454"/>
    <property type="match status" value="1"/>
</dbReference>
<evidence type="ECO:0000313" key="3">
    <source>
        <dbReference type="EMBL" id="TLX22663.1"/>
    </source>
</evidence>
<dbReference type="RefSeq" id="WP_138346791.1">
    <property type="nucleotide sequence ID" value="NZ_SROY01000001.1"/>
</dbReference>
<evidence type="ECO:0000313" key="4">
    <source>
        <dbReference type="Proteomes" id="UP000308508"/>
    </source>
</evidence>
<feature type="transmembrane region" description="Helical" evidence="2">
    <location>
        <begin position="95"/>
        <end position="113"/>
    </location>
</feature>
<proteinExistence type="predicted"/>
<dbReference type="PIRSF" id="PIRSF016789">
    <property type="entry name" value="DUF454"/>
    <property type="match status" value="1"/>
</dbReference>
<dbReference type="Proteomes" id="UP000308508">
    <property type="component" value="Unassembled WGS sequence"/>
</dbReference>
<protein>
    <recommendedName>
        <fullName evidence="1">Inner membrane protein</fullName>
    </recommendedName>
</protein>
<dbReference type="PANTHER" id="PTHR35813">
    <property type="entry name" value="INNER MEMBRANE PROTEIN YBAN"/>
    <property type="match status" value="1"/>
</dbReference>
<keyword evidence="2" id="KW-1133">Transmembrane helix</keyword>
<dbReference type="GO" id="GO:0005886">
    <property type="term" value="C:plasma membrane"/>
    <property type="evidence" value="ECO:0007669"/>
    <property type="project" value="UniProtKB-SubCell"/>
</dbReference>
<gene>
    <name evidence="3" type="ORF">E5S66_01125</name>
</gene>
<keyword evidence="1 2" id="KW-0472">Membrane</keyword>
<accession>A0A5R9PI39</accession>
<name>A0A5R9PI39_9GAMM</name>
<evidence type="ECO:0000256" key="1">
    <source>
        <dbReference type="PIRNR" id="PIRNR016789"/>
    </source>
</evidence>
<keyword evidence="2" id="KW-0812">Transmembrane</keyword>
<evidence type="ECO:0000256" key="2">
    <source>
        <dbReference type="SAM" id="Phobius"/>
    </source>
</evidence>
<dbReference type="STRING" id="1123377.GCA_000423885_00789"/>
<keyword evidence="4" id="KW-1185">Reference proteome</keyword>
<dbReference type="AlphaFoldDB" id="A0A5R9PI39"/>
<organism evidence="3 4">
    <name type="scientific">Thermomonas fusca</name>
    <dbReference type="NCBI Taxonomy" id="215690"/>
    <lineage>
        <taxon>Bacteria</taxon>
        <taxon>Pseudomonadati</taxon>
        <taxon>Pseudomonadota</taxon>
        <taxon>Gammaproteobacteria</taxon>
        <taxon>Lysobacterales</taxon>
        <taxon>Lysobacteraceae</taxon>
        <taxon>Thermomonas</taxon>
    </lineage>
</organism>
<reference evidence="3 4" key="1">
    <citation type="submission" date="2019-04" db="EMBL/GenBank/DDBJ databases">
        <authorList>
            <person name="Grouzdev D.S."/>
            <person name="Nazina T.N."/>
        </authorList>
    </citation>
    <scope>NUCLEOTIDE SEQUENCE [LARGE SCALE GENOMIC DNA]</scope>
    <source>
        <strain evidence="3 4">SHC 3-19</strain>
    </source>
</reference>
<keyword evidence="1" id="KW-0997">Cell inner membrane</keyword>
<comment type="subcellular location">
    <subcellularLocation>
        <location evidence="1">Cell inner membrane</location>
        <topology evidence="1">Multi-pass membrane protein</topology>
    </subcellularLocation>
</comment>
<sequence length="120" mass="13607">MTRWLWALLAWTSLALGIIGAFLPVMPTVPFVLLSAFAATRGSDRLRRWLVEHPKFGRAILDWEQNGTVSRQAKRLAIGMMCVSSVSMAIFAPRWWMAAIGIGVMALVSVWLWRRPEPRQ</sequence>
<dbReference type="PANTHER" id="PTHR35813:SF1">
    <property type="entry name" value="INNER MEMBRANE PROTEIN YBAN"/>
    <property type="match status" value="1"/>
</dbReference>
<keyword evidence="1" id="KW-1003">Cell membrane</keyword>
<comment type="caution">
    <text evidence="3">The sequence shown here is derived from an EMBL/GenBank/DDBJ whole genome shotgun (WGS) entry which is preliminary data.</text>
</comment>